<name>A0A5C5YW75_9BACT</name>
<reference evidence="1 2" key="1">
    <citation type="submission" date="2019-02" db="EMBL/GenBank/DDBJ databases">
        <title>Deep-cultivation of Planctomycetes and their phenomic and genomic characterization uncovers novel biology.</title>
        <authorList>
            <person name="Wiegand S."/>
            <person name="Jogler M."/>
            <person name="Boedeker C."/>
            <person name="Pinto D."/>
            <person name="Vollmers J."/>
            <person name="Rivas-Marin E."/>
            <person name="Kohn T."/>
            <person name="Peeters S.H."/>
            <person name="Heuer A."/>
            <person name="Rast P."/>
            <person name="Oberbeckmann S."/>
            <person name="Bunk B."/>
            <person name="Jeske O."/>
            <person name="Meyerdierks A."/>
            <person name="Storesund J.E."/>
            <person name="Kallscheuer N."/>
            <person name="Luecker S."/>
            <person name="Lage O.M."/>
            <person name="Pohl T."/>
            <person name="Merkel B.J."/>
            <person name="Hornburger P."/>
            <person name="Mueller R.-W."/>
            <person name="Bruemmer F."/>
            <person name="Labrenz M."/>
            <person name="Spormann A.M."/>
            <person name="Op Den Camp H."/>
            <person name="Overmann J."/>
            <person name="Amann R."/>
            <person name="Jetten M.S.M."/>
            <person name="Mascher T."/>
            <person name="Medema M.H."/>
            <person name="Devos D.P."/>
            <person name="Kaster A.-K."/>
            <person name="Ovreas L."/>
            <person name="Rohde M."/>
            <person name="Galperin M.Y."/>
            <person name="Jogler C."/>
        </authorList>
    </citation>
    <scope>NUCLEOTIDE SEQUENCE [LARGE SCALE GENOMIC DNA]</scope>
    <source>
        <strain evidence="1 2">CA13</strain>
    </source>
</reference>
<dbReference type="Proteomes" id="UP000315010">
    <property type="component" value="Unassembled WGS sequence"/>
</dbReference>
<dbReference type="AlphaFoldDB" id="A0A5C5YW75"/>
<dbReference type="EMBL" id="SJPJ01000001">
    <property type="protein sequence ID" value="TWT78787.1"/>
    <property type="molecule type" value="Genomic_DNA"/>
</dbReference>
<organism evidence="1 2">
    <name type="scientific">Novipirellula herctigrandis</name>
    <dbReference type="NCBI Taxonomy" id="2527986"/>
    <lineage>
        <taxon>Bacteria</taxon>
        <taxon>Pseudomonadati</taxon>
        <taxon>Planctomycetota</taxon>
        <taxon>Planctomycetia</taxon>
        <taxon>Pirellulales</taxon>
        <taxon>Pirellulaceae</taxon>
        <taxon>Novipirellula</taxon>
    </lineage>
</organism>
<comment type="caution">
    <text evidence="1">The sequence shown here is derived from an EMBL/GenBank/DDBJ whole genome shotgun (WGS) entry which is preliminary data.</text>
</comment>
<evidence type="ECO:0000313" key="1">
    <source>
        <dbReference type="EMBL" id="TWT78787.1"/>
    </source>
</evidence>
<accession>A0A5C5YW75</accession>
<keyword evidence="2" id="KW-1185">Reference proteome</keyword>
<protein>
    <submittedName>
        <fullName evidence="1">Uncharacterized protein</fullName>
    </submittedName>
</protein>
<proteinExistence type="predicted"/>
<evidence type="ECO:0000313" key="2">
    <source>
        <dbReference type="Proteomes" id="UP000315010"/>
    </source>
</evidence>
<sequence>MLEPHGTCREILFDIPEIYIFRQRSQLPRLEFQKSGENLRQVIRWGGIRNNSRSCCGP</sequence>
<gene>
    <name evidence="1" type="ORF">CA13_01840</name>
</gene>